<dbReference type="RefSeq" id="WP_179589472.1">
    <property type="nucleotide sequence ID" value="NZ_JACBYR010000002.1"/>
</dbReference>
<accession>A0A7Y9IYK0</accession>
<dbReference type="Gene3D" id="3.40.190.10">
    <property type="entry name" value="Periplasmic binding protein-like II"/>
    <property type="match status" value="1"/>
</dbReference>
<evidence type="ECO:0000256" key="2">
    <source>
        <dbReference type="SAM" id="SignalP"/>
    </source>
</evidence>
<dbReference type="PIRSF" id="PIRSF017082">
    <property type="entry name" value="YflP"/>
    <property type="match status" value="1"/>
</dbReference>
<evidence type="ECO:0000313" key="4">
    <source>
        <dbReference type="Proteomes" id="UP000542125"/>
    </source>
</evidence>
<feature type="signal peptide" evidence="2">
    <location>
        <begin position="1"/>
        <end position="24"/>
    </location>
</feature>
<organism evidence="3 4">
    <name type="scientific">Pigmentiphaga litoralis</name>
    <dbReference type="NCBI Taxonomy" id="516702"/>
    <lineage>
        <taxon>Bacteria</taxon>
        <taxon>Pseudomonadati</taxon>
        <taxon>Pseudomonadota</taxon>
        <taxon>Betaproteobacteria</taxon>
        <taxon>Burkholderiales</taxon>
        <taxon>Alcaligenaceae</taxon>
        <taxon>Pigmentiphaga</taxon>
    </lineage>
</organism>
<dbReference type="PANTHER" id="PTHR42928:SF5">
    <property type="entry name" value="BLR1237 PROTEIN"/>
    <property type="match status" value="1"/>
</dbReference>
<gene>
    <name evidence="3" type="ORF">FHW18_004804</name>
</gene>
<keyword evidence="4" id="KW-1185">Reference proteome</keyword>
<dbReference type="EMBL" id="JACBYR010000002">
    <property type="protein sequence ID" value="NYE85497.1"/>
    <property type="molecule type" value="Genomic_DNA"/>
</dbReference>
<feature type="chain" id="PRO_5031140961" evidence="2">
    <location>
        <begin position="25"/>
        <end position="323"/>
    </location>
</feature>
<dbReference type="SUPFAM" id="SSF53850">
    <property type="entry name" value="Periplasmic binding protein-like II"/>
    <property type="match status" value="1"/>
</dbReference>
<dbReference type="CDD" id="cd13578">
    <property type="entry name" value="PBP2_Bug27"/>
    <property type="match status" value="1"/>
</dbReference>
<dbReference type="Proteomes" id="UP000542125">
    <property type="component" value="Unassembled WGS sequence"/>
</dbReference>
<dbReference type="Gene3D" id="3.40.190.150">
    <property type="entry name" value="Bordetella uptake gene, domain 1"/>
    <property type="match status" value="1"/>
</dbReference>
<dbReference type="InterPro" id="IPR042100">
    <property type="entry name" value="Bug_dom1"/>
</dbReference>
<sequence>MLAIHTVAISLTALICALPATSHAEDWPRQQVRVIVPFPAGGSTDIVARVLGQKLGEKWKQTVVVENRPGAGGVIGAEAVVKAPADGYVLLMASGSIFTVNPHIYPQLSYAVKDFTMITKAASGPMLVVIDPKLPPKTLQELIAYIKERPGKVNFGSAGVGSQTHMAAEAFGKAAGVSWTHVPYKGETLAYADMIAGQIQAAVGNIAALSSFVKAGKIRALAVTGTQRSALLPDVPTAAEAGLAGVNVEGWFGLAAPTGTPAAVIDRINRDTRQVLDDPDVKDKLAAQGMVAVGDSPAEMSSAVAQESTMWAAIVKDQKLVVR</sequence>
<proteinExistence type="inferred from homology"/>
<evidence type="ECO:0000256" key="1">
    <source>
        <dbReference type="ARBA" id="ARBA00006987"/>
    </source>
</evidence>
<dbReference type="Pfam" id="PF03401">
    <property type="entry name" value="TctC"/>
    <property type="match status" value="1"/>
</dbReference>
<keyword evidence="3" id="KW-0675">Receptor</keyword>
<dbReference type="AlphaFoldDB" id="A0A7Y9IYK0"/>
<evidence type="ECO:0000313" key="3">
    <source>
        <dbReference type="EMBL" id="NYE85497.1"/>
    </source>
</evidence>
<keyword evidence="2" id="KW-0732">Signal</keyword>
<name>A0A7Y9IYK0_9BURK</name>
<protein>
    <submittedName>
        <fullName evidence="3">Tripartite-type tricarboxylate transporter receptor subunit TctC</fullName>
    </submittedName>
</protein>
<dbReference type="PANTHER" id="PTHR42928">
    <property type="entry name" value="TRICARBOXYLATE-BINDING PROTEIN"/>
    <property type="match status" value="1"/>
</dbReference>
<dbReference type="InterPro" id="IPR005064">
    <property type="entry name" value="BUG"/>
</dbReference>
<comment type="caution">
    <text evidence="3">The sequence shown here is derived from an EMBL/GenBank/DDBJ whole genome shotgun (WGS) entry which is preliminary data.</text>
</comment>
<reference evidence="3 4" key="1">
    <citation type="submission" date="2020-07" db="EMBL/GenBank/DDBJ databases">
        <title>Genomic Encyclopedia of Type Strains, Phase IV (KMG-V): Genome sequencing to study the core and pangenomes of soil and plant-associated prokaryotes.</title>
        <authorList>
            <person name="Whitman W."/>
        </authorList>
    </citation>
    <scope>NUCLEOTIDE SEQUENCE [LARGE SCALE GENOMIC DNA]</scope>
    <source>
        <strain evidence="3 4">SAS40</strain>
    </source>
</reference>
<comment type="similarity">
    <text evidence="1">Belongs to the UPF0065 (bug) family.</text>
</comment>